<comment type="caution">
    <text evidence="4">The sequence shown here is derived from an EMBL/GenBank/DDBJ whole genome shotgun (WGS) entry which is preliminary data.</text>
</comment>
<feature type="compositionally biased region" description="Basic and acidic residues" evidence="1">
    <location>
        <begin position="326"/>
        <end position="339"/>
    </location>
</feature>
<feature type="region of interest" description="Disordered" evidence="1">
    <location>
        <begin position="312"/>
        <end position="339"/>
    </location>
</feature>
<feature type="transmembrane region" description="Helical" evidence="2">
    <location>
        <begin position="22"/>
        <end position="45"/>
    </location>
</feature>
<dbReference type="InterPro" id="IPR036938">
    <property type="entry name" value="PAP2/HPO_sf"/>
</dbReference>
<evidence type="ECO:0000313" key="5">
    <source>
        <dbReference type="Proteomes" id="UP001205311"/>
    </source>
</evidence>
<evidence type="ECO:0000256" key="1">
    <source>
        <dbReference type="SAM" id="MobiDB-lite"/>
    </source>
</evidence>
<feature type="transmembrane region" description="Helical" evidence="2">
    <location>
        <begin position="97"/>
        <end position="121"/>
    </location>
</feature>
<dbReference type="Gene3D" id="1.20.144.10">
    <property type="entry name" value="Phosphatidic acid phosphatase type 2/haloperoxidase"/>
    <property type="match status" value="1"/>
</dbReference>
<feature type="transmembrane region" description="Helical" evidence="2">
    <location>
        <begin position="141"/>
        <end position="158"/>
    </location>
</feature>
<feature type="transmembrane region" description="Helical" evidence="2">
    <location>
        <begin position="165"/>
        <end position="186"/>
    </location>
</feature>
<feature type="transmembrane region" description="Helical" evidence="2">
    <location>
        <begin position="65"/>
        <end position="90"/>
    </location>
</feature>
<feature type="transmembrane region" description="Helical" evidence="2">
    <location>
        <begin position="192"/>
        <end position="212"/>
    </location>
</feature>
<feature type="transmembrane region" description="Helical" evidence="2">
    <location>
        <begin position="233"/>
        <end position="256"/>
    </location>
</feature>
<keyword evidence="2" id="KW-1133">Transmembrane helix</keyword>
<feature type="domain" description="Phosphatidic acid phosphatase type 2/haloperoxidase" evidence="3">
    <location>
        <begin position="122"/>
        <end position="211"/>
    </location>
</feature>
<dbReference type="Pfam" id="PF01569">
    <property type="entry name" value="PAP2"/>
    <property type="match status" value="1"/>
</dbReference>
<keyword evidence="2" id="KW-0472">Membrane</keyword>
<dbReference type="SUPFAM" id="SSF48317">
    <property type="entry name" value="Acid phosphatase/Vanadium-dependent haloperoxidase"/>
    <property type="match status" value="1"/>
</dbReference>
<gene>
    <name evidence="4" type="ORF">LX15_001453</name>
</gene>
<organism evidence="4 5">
    <name type="scientific">Streptoalloteichus tenebrarius (strain ATCC 17920 / DSM 40477 / JCM 4838 / CBS 697.72 / NBRC 16177 / NCIMB 11028 / NRRL B-12390 / A12253. 1 / ISP 5477)</name>
    <name type="common">Streptomyces tenebrarius</name>
    <dbReference type="NCBI Taxonomy" id="1933"/>
    <lineage>
        <taxon>Bacteria</taxon>
        <taxon>Bacillati</taxon>
        <taxon>Actinomycetota</taxon>
        <taxon>Actinomycetes</taxon>
        <taxon>Pseudonocardiales</taxon>
        <taxon>Pseudonocardiaceae</taxon>
        <taxon>Streptoalloteichus</taxon>
    </lineage>
</organism>
<dbReference type="Proteomes" id="UP001205311">
    <property type="component" value="Unassembled WGS sequence"/>
</dbReference>
<name>A0ABT1HQJ5_STRSD</name>
<sequence>MAVLVETAPVRGLGAQPLAVRAVWGAVAGAAAAVCGYLVSVWTGAGQRLENLPLVGPVSPPVGTRVAALHAMEGLTVLTLGLAVGLALTIGVLRGRMALGVASASVVVGSAVAAEALRLVLDRPHLDPAAGRAWDDNSLPSGQAAVATAICCALTMVVPQRHRVATALVTSCWAAGVGVQTVGSRWHRPGDVLVGDLLALTLACGVVLLLLARRPSARVELSRRERVVWNSVALAPLGLLALGALVLGTGLGVAALEVLGDHQTPPSSAVTLALAAGHSVAVAGAALVGFGFLLVVEGLELDVPTKRGATGWGAADRVEPNWPTAQEHDDIPGILSREP</sequence>
<dbReference type="EMBL" id="JAMTCP010000005">
    <property type="protein sequence ID" value="MCP2257767.1"/>
    <property type="molecule type" value="Genomic_DNA"/>
</dbReference>
<keyword evidence="2" id="KW-0812">Transmembrane</keyword>
<evidence type="ECO:0000256" key="2">
    <source>
        <dbReference type="SAM" id="Phobius"/>
    </source>
</evidence>
<feature type="transmembrane region" description="Helical" evidence="2">
    <location>
        <begin position="276"/>
        <end position="296"/>
    </location>
</feature>
<evidence type="ECO:0000313" key="4">
    <source>
        <dbReference type="EMBL" id="MCP2257767.1"/>
    </source>
</evidence>
<proteinExistence type="predicted"/>
<protein>
    <submittedName>
        <fullName evidence="4">PAP2 superfamily protein</fullName>
    </submittedName>
</protein>
<dbReference type="InterPro" id="IPR000326">
    <property type="entry name" value="PAP2/HPO"/>
</dbReference>
<evidence type="ECO:0000259" key="3">
    <source>
        <dbReference type="Pfam" id="PF01569"/>
    </source>
</evidence>
<accession>A0ABT1HQJ5</accession>
<reference evidence="4 5" key="1">
    <citation type="submission" date="2022-06" db="EMBL/GenBank/DDBJ databases">
        <title>Genomic Encyclopedia of Archaeal and Bacterial Type Strains, Phase II (KMG-II): from individual species to whole genera.</title>
        <authorList>
            <person name="Goeker M."/>
        </authorList>
    </citation>
    <scope>NUCLEOTIDE SEQUENCE [LARGE SCALE GENOMIC DNA]</scope>
    <source>
        <strain evidence="4 5">DSM 40477</strain>
    </source>
</reference>
<dbReference type="CDD" id="cd01610">
    <property type="entry name" value="PAP2_like"/>
    <property type="match status" value="1"/>
</dbReference>
<keyword evidence="5" id="KW-1185">Reference proteome</keyword>